<gene>
    <name evidence="3" type="ORF">SAMN02745148_02231</name>
</gene>
<reference evidence="3 4" key="1">
    <citation type="submission" date="2016-11" db="EMBL/GenBank/DDBJ databases">
        <authorList>
            <person name="Jaros S."/>
            <person name="Januszkiewicz K."/>
            <person name="Wedrychowicz H."/>
        </authorList>
    </citation>
    <scope>NUCLEOTIDE SEQUENCE [LARGE SCALE GENOMIC DNA]</scope>
    <source>
        <strain evidence="3 4">DSM 19980</strain>
    </source>
</reference>
<feature type="compositionally biased region" description="Basic and acidic residues" evidence="1">
    <location>
        <begin position="84"/>
        <end position="95"/>
    </location>
</feature>
<evidence type="ECO:0000313" key="3">
    <source>
        <dbReference type="EMBL" id="SHF28635.1"/>
    </source>
</evidence>
<organism evidence="3 4">
    <name type="scientific">Modicisalibacter ilicicola DSM 19980</name>
    <dbReference type="NCBI Taxonomy" id="1121942"/>
    <lineage>
        <taxon>Bacteria</taxon>
        <taxon>Pseudomonadati</taxon>
        <taxon>Pseudomonadota</taxon>
        <taxon>Gammaproteobacteria</taxon>
        <taxon>Oceanospirillales</taxon>
        <taxon>Halomonadaceae</taxon>
        <taxon>Modicisalibacter</taxon>
    </lineage>
</organism>
<keyword evidence="4" id="KW-1185">Reference proteome</keyword>
<evidence type="ECO:0000256" key="1">
    <source>
        <dbReference type="SAM" id="MobiDB-lite"/>
    </source>
</evidence>
<feature type="region of interest" description="Disordered" evidence="1">
    <location>
        <begin position="23"/>
        <end position="95"/>
    </location>
</feature>
<accession>A0A1M5AER0</accession>
<evidence type="ECO:0000313" key="4">
    <source>
        <dbReference type="Proteomes" id="UP000184346"/>
    </source>
</evidence>
<protein>
    <submittedName>
        <fullName evidence="3">Uncharacterized protein</fullName>
    </submittedName>
</protein>
<sequence>MPTRLFMLLLLAFTLLSAPLMAQETPSHDGEARSPSEATEKMEESLDRSKPTEDGAKQAPSGNAQPEENWFGCKPDNSEQQASCDDRRDEREEKE</sequence>
<keyword evidence="2" id="KW-0732">Signal</keyword>
<dbReference type="AlphaFoldDB" id="A0A1M5AER0"/>
<dbReference type="Proteomes" id="UP000184346">
    <property type="component" value="Unassembled WGS sequence"/>
</dbReference>
<evidence type="ECO:0000256" key="2">
    <source>
        <dbReference type="SAM" id="SignalP"/>
    </source>
</evidence>
<dbReference type="EMBL" id="FQUJ01000009">
    <property type="protein sequence ID" value="SHF28635.1"/>
    <property type="molecule type" value="Genomic_DNA"/>
</dbReference>
<feature type="chain" id="PRO_5012228886" evidence="2">
    <location>
        <begin position="23"/>
        <end position="95"/>
    </location>
</feature>
<proteinExistence type="predicted"/>
<dbReference type="OrthoDB" id="6184283at2"/>
<feature type="signal peptide" evidence="2">
    <location>
        <begin position="1"/>
        <end position="22"/>
    </location>
</feature>
<dbReference type="RefSeq" id="WP_139249110.1">
    <property type="nucleotide sequence ID" value="NZ_FQUJ01000009.1"/>
</dbReference>
<name>A0A1M5AER0_9GAMM</name>
<feature type="compositionally biased region" description="Basic and acidic residues" evidence="1">
    <location>
        <begin position="26"/>
        <end position="56"/>
    </location>
</feature>